<dbReference type="InterPro" id="IPR002429">
    <property type="entry name" value="CcO_II-like_C"/>
</dbReference>
<dbReference type="EMBL" id="FOHZ01000032">
    <property type="protein sequence ID" value="SET85760.1"/>
    <property type="molecule type" value="Genomic_DNA"/>
</dbReference>
<evidence type="ECO:0000256" key="13">
    <source>
        <dbReference type="ARBA" id="ARBA00047816"/>
    </source>
</evidence>
<evidence type="ECO:0000256" key="2">
    <source>
        <dbReference type="ARBA" id="ARBA00007866"/>
    </source>
</evidence>
<dbReference type="InterPro" id="IPR008972">
    <property type="entry name" value="Cupredoxin"/>
</dbReference>
<evidence type="ECO:0000256" key="12">
    <source>
        <dbReference type="ARBA" id="ARBA00031399"/>
    </source>
</evidence>
<proteinExistence type="inferred from homology"/>
<dbReference type="PROSITE" id="PS50857">
    <property type="entry name" value="COX2_CUA"/>
    <property type="match status" value="1"/>
</dbReference>
<comment type="catalytic activity">
    <reaction evidence="13">
        <text>4 Fe(II)-[cytochrome c] + O2 + 8 H(+)(in) = 4 Fe(III)-[cytochrome c] + 2 H2O + 4 H(+)(out)</text>
        <dbReference type="Rhea" id="RHEA:11436"/>
        <dbReference type="Rhea" id="RHEA-COMP:10350"/>
        <dbReference type="Rhea" id="RHEA-COMP:14399"/>
        <dbReference type="ChEBI" id="CHEBI:15377"/>
        <dbReference type="ChEBI" id="CHEBI:15378"/>
        <dbReference type="ChEBI" id="CHEBI:15379"/>
        <dbReference type="ChEBI" id="CHEBI:29033"/>
        <dbReference type="ChEBI" id="CHEBI:29034"/>
        <dbReference type="EC" id="7.1.1.9"/>
    </reaction>
</comment>
<evidence type="ECO:0000256" key="10">
    <source>
        <dbReference type="ARBA" id="ARBA00023136"/>
    </source>
</evidence>
<evidence type="ECO:0000256" key="1">
    <source>
        <dbReference type="ARBA" id="ARBA00004141"/>
    </source>
</evidence>
<evidence type="ECO:0000256" key="14">
    <source>
        <dbReference type="SAM" id="Phobius"/>
    </source>
</evidence>
<evidence type="ECO:0000256" key="3">
    <source>
        <dbReference type="ARBA" id="ARBA00022448"/>
    </source>
</evidence>
<dbReference type="Proteomes" id="UP000198762">
    <property type="component" value="Unassembled WGS sequence"/>
</dbReference>
<dbReference type="InterPro" id="IPR001505">
    <property type="entry name" value="Copper_CuA"/>
</dbReference>
<evidence type="ECO:0000256" key="11">
    <source>
        <dbReference type="ARBA" id="ARBA00024688"/>
    </source>
</evidence>
<dbReference type="PANTHER" id="PTHR22888">
    <property type="entry name" value="CYTOCHROME C OXIDASE, SUBUNIT II"/>
    <property type="match status" value="1"/>
</dbReference>
<comment type="function">
    <text evidence="11">Subunits I and II form the functional core of the enzyme complex. Electrons originating in cytochrome c are transferred via heme a and Cu(A) to the binuclear center formed by heme a3 and Cu(B).</text>
</comment>
<dbReference type="STRING" id="430453.SAMN04487962_1325"/>
<keyword evidence="5 14" id="KW-0812">Transmembrane</keyword>
<dbReference type="InterPro" id="IPR045187">
    <property type="entry name" value="CcO_II"/>
</dbReference>
<dbReference type="GO" id="GO:0004129">
    <property type="term" value="F:cytochrome-c oxidase activity"/>
    <property type="evidence" value="ECO:0007669"/>
    <property type="project" value="UniProtKB-EC"/>
</dbReference>
<keyword evidence="7" id="KW-0249">Electron transport</keyword>
<dbReference type="CDD" id="cd04213">
    <property type="entry name" value="CuRO_CcO_Caa3_II"/>
    <property type="match status" value="1"/>
</dbReference>
<dbReference type="GO" id="GO:0016491">
    <property type="term" value="F:oxidoreductase activity"/>
    <property type="evidence" value="ECO:0007669"/>
    <property type="project" value="InterPro"/>
</dbReference>
<dbReference type="AlphaFoldDB" id="A0A1I0HNS5"/>
<gene>
    <name evidence="16" type="ORF">SAMN04487962_1325</name>
</gene>
<keyword evidence="4" id="KW-0679">Respiratory chain</keyword>
<feature type="domain" description="Cytochrome oxidase subunit II copper A binding" evidence="15">
    <location>
        <begin position="73"/>
        <end position="185"/>
    </location>
</feature>
<evidence type="ECO:0000313" key="17">
    <source>
        <dbReference type="Proteomes" id="UP000198762"/>
    </source>
</evidence>
<comment type="subcellular location">
    <subcellularLocation>
        <location evidence="1">Membrane</location>
        <topology evidence="1">Multi-pass membrane protein</topology>
    </subcellularLocation>
</comment>
<evidence type="ECO:0000313" key="16">
    <source>
        <dbReference type="EMBL" id="SET85760.1"/>
    </source>
</evidence>
<dbReference type="SUPFAM" id="SSF49503">
    <property type="entry name" value="Cupredoxins"/>
    <property type="match status" value="1"/>
</dbReference>
<evidence type="ECO:0000256" key="5">
    <source>
        <dbReference type="ARBA" id="ARBA00022692"/>
    </source>
</evidence>
<evidence type="ECO:0000256" key="9">
    <source>
        <dbReference type="ARBA" id="ARBA00023008"/>
    </source>
</evidence>
<dbReference type="GO" id="GO:0042773">
    <property type="term" value="P:ATP synthesis coupled electron transport"/>
    <property type="evidence" value="ECO:0007669"/>
    <property type="project" value="TreeGrafter"/>
</dbReference>
<keyword evidence="6" id="KW-0479">Metal-binding</keyword>
<dbReference type="PROSITE" id="PS00078">
    <property type="entry name" value="COX2"/>
    <property type="match status" value="1"/>
</dbReference>
<dbReference type="PANTHER" id="PTHR22888:SF9">
    <property type="entry name" value="CYTOCHROME C OXIDASE SUBUNIT 2"/>
    <property type="match status" value="1"/>
</dbReference>
<keyword evidence="10 14" id="KW-0472">Membrane</keyword>
<feature type="transmembrane region" description="Helical" evidence="14">
    <location>
        <begin position="35"/>
        <end position="59"/>
    </location>
</feature>
<dbReference type="GO" id="GO:0016020">
    <property type="term" value="C:membrane"/>
    <property type="evidence" value="ECO:0007669"/>
    <property type="project" value="UniProtKB-SubCell"/>
</dbReference>
<evidence type="ECO:0000256" key="6">
    <source>
        <dbReference type="ARBA" id="ARBA00022723"/>
    </source>
</evidence>
<comment type="similarity">
    <text evidence="2">Belongs to the cytochrome c oxidase subunit 2 family.</text>
</comment>
<evidence type="ECO:0000256" key="8">
    <source>
        <dbReference type="ARBA" id="ARBA00022989"/>
    </source>
</evidence>
<name>A0A1I0HNS5_9GAMM</name>
<evidence type="ECO:0000256" key="4">
    <source>
        <dbReference type="ARBA" id="ARBA00022660"/>
    </source>
</evidence>
<dbReference type="Gene3D" id="2.60.40.420">
    <property type="entry name" value="Cupredoxins - blue copper proteins"/>
    <property type="match status" value="1"/>
</dbReference>
<dbReference type="InterPro" id="IPR014222">
    <property type="entry name" value="Cyt_c_oxidase_su2"/>
</dbReference>
<organism evidence="16 17">
    <name type="scientific">Marinobacter segnicrescens</name>
    <dbReference type="NCBI Taxonomy" id="430453"/>
    <lineage>
        <taxon>Bacteria</taxon>
        <taxon>Pseudomonadati</taxon>
        <taxon>Pseudomonadota</taxon>
        <taxon>Gammaproteobacteria</taxon>
        <taxon>Pseudomonadales</taxon>
        <taxon>Marinobacteraceae</taxon>
        <taxon>Marinobacter</taxon>
    </lineage>
</organism>
<keyword evidence="8 14" id="KW-1133">Transmembrane helix</keyword>
<keyword evidence="17" id="KW-1185">Reference proteome</keyword>
<keyword evidence="3" id="KW-0813">Transport</keyword>
<protein>
    <recommendedName>
        <fullName evidence="12">Cytochrome aa3 subunit 2</fullName>
    </recommendedName>
</protein>
<sequence length="188" mass="21106">MLGLLGTIMLLVFAVWFIALRRAPAKTESGARRAARWWIIGGGLVLPMTAIVLILGFGIPLGQRMLPLPVSDGEPLRINVTARQWQWQVNYPDSGIRLTDEVHIPANTPVDLHLTSDDVVHSFWVPRLGGKLDMIPGHTNVLRLQADQPGTYRGQCAEFCGTGHAHMKFRVQVHDQTAFQRWQQEVRE</sequence>
<dbReference type="GO" id="GO:0005507">
    <property type="term" value="F:copper ion binding"/>
    <property type="evidence" value="ECO:0007669"/>
    <property type="project" value="InterPro"/>
</dbReference>
<reference evidence="17" key="1">
    <citation type="submission" date="2016-10" db="EMBL/GenBank/DDBJ databases">
        <authorList>
            <person name="Varghese N."/>
            <person name="Submissions S."/>
        </authorList>
    </citation>
    <scope>NUCLEOTIDE SEQUENCE [LARGE SCALE GENOMIC DNA]</scope>
    <source>
        <strain evidence="17">CGMCC 1.6489</strain>
    </source>
</reference>
<evidence type="ECO:0000259" key="15">
    <source>
        <dbReference type="PROSITE" id="PS50857"/>
    </source>
</evidence>
<dbReference type="InterPro" id="IPR034236">
    <property type="entry name" value="CuRO_CcO_Caa3_II"/>
</dbReference>
<evidence type="ECO:0000256" key="7">
    <source>
        <dbReference type="ARBA" id="ARBA00022982"/>
    </source>
</evidence>
<dbReference type="NCBIfam" id="TIGR02866">
    <property type="entry name" value="CoxB"/>
    <property type="match status" value="1"/>
</dbReference>
<keyword evidence="9" id="KW-0186">Copper</keyword>
<dbReference type="Pfam" id="PF00116">
    <property type="entry name" value="COX2"/>
    <property type="match status" value="1"/>
</dbReference>
<accession>A0A1I0HNS5</accession>